<feature type="domain" description="HTH tetR-type" evidence="5">
    <location>
        <begin position="17"/>
        <end position="77"/>
    </location>
</feature>
<dbReference type="PROSITE" id="PS01081">
    <property type="entry name" value="HTH_TETR_1"/>
    <property type="match status" value="1"/>
</dbReference>
<dbReference type="PROSITE" id="PS50977">
    <property type="entry name" value="HTH_TETR_2"/>
    <property type="match status" value="1"/>
</dbReference>
<protein>
    <submittedName>
        <fullName evidence="6">AcrR family transcriptional regulator</fullName>
    </submittedName>
</protein>
<reference evidence="6 7" key="1">
    <citation type="submission" date="2017-11" db="EMBL/GenBank/DDBJ databases">
        <title>Genomic Encyclopedia of Archaeal and Bacterial Type Strains, Phase II (KMG-II): From Individual Species to Whole Genera.</title>
        <authorList>
            <person name="Goeker M."/>
        </authorList>
    </citation>
    <scope>NUCLEOTIDE SEQUENCE [LARGE SCALE GENOMIC DNA]</scope>
    <source>
        <strain evidence="6 7">DSM 27763</strain>
    </source>
</reference>
<feature type="DNA-binding region" description="H-T-H motif" evidence="4">
    <location>
        <begin position="40"/>
        <end position="59"/>
    </location>
</feature>
<dbReference type="RefSeq" id="WP_211288019.1">
    <property type="nucleotide sequence ID" value="NZ_PGEZ01000001.1"/>
</dbReference>
<evidence type="ECO:0000259" key="5">
    <source>
        <dbReference type="PROSITE" id="PS50977"/>
    </source>
</evidence>
<dbReference type="Gene3D" id="1.10.10.60">
    <property type="entry name" value="Homeodomain-like"/>
    <property type="match status" value="1"/>
</dbReference>
<dbReference type="InterPro" id="IPR009057">
    <property type="entry name" value="Homeodomain-like_sf"/>
</dbReference>
<dbReference type="AlphaFoldDB" id="A0A2M9BHN3"/>
<evidence type="ECO:0000256" key="4">
    <source>
        <dbReference type="PROSITE-ProRule" id="PRU00335"/>
    </source>
</evidence>
<evidence type="ECO:0000256" key="2">
    <source>
        <dbReference type="ARBA" id="ARBA00023125"/>
    </source>
</evidence>
<accession>A0A2M9BHN3</accession>
<comment type="caution">
    <text evidence="6">The sequence shown here is derived from an EMBL/GenBank/DDBJ whole genome shotgun (WGS) entry which is preliminary data.</text>
</comment>
<dbReference type="PRINTS" id="PR00455">
    <property type="entry name" value="HTHTETR"/>
</dbReference>
<dbReference type="GO" id="GO:0000976">
    <property type="term" value="F:transcription cis-regulatory region binding"/>
    <property type="evidence" value="ECO:0007669"/>
    <property type="project" value="TreeGrafter"/>
</dbReference>
<keyword evidence="7" id="KW-1185">Reference proteome</keyword>
<name>A0A2M9BHN3_9ACTN</name>
<dbReference type="InterPro" id="IPR049397">
    <property type="entry name" value="EthR_C"/>
</dbReference>
<gene>
    <name evidence="6" type="ORF">CLV56_1653</name>
</gene>
<dbReference type="Proteomes" id="UP000230842">
    <property type="component" value="Unassembled WGS sequence"/>
</dbReference>
<dbReference type="Pfam" id="PF00440">
    <property type="entry name" value="TetR_N"/>
    <property type="match status" value="1"/>
</dbReference>
<dbReference type="InterPro" id="IPR023772">
    <property type="entry name" value="DNA-bd_HTH_TetR-type_CS"/>
</dbReference>
<dbReference type="InterPro" id="IPR050109">
    <property type="entry name" value="HTH-type_TetR-like_transc_reg"/>
</dbReference>
<keyword evidence="1" id="KW-0805">Transcription regulation</keyword>
<dbReference type="Gene3D" id="1.10.357.10">
    <property type="entry name" value="Tetracycline Repressor, domain 2"/>
    <property type="match status" value="1"/>
</dbReference>
<keyword evidence="3" id="KW-0804">Transcription</keyword>
<evidence type="ECO:0000313" key="6">
    <source>
        <dbReference type="EMBL" id="PJJ57424.1"/>
    </source>
</evidence>
<dbReference type="SUPFAM" id="SSF46689">
    <property type="entry name" value="Homeodomain-like"/>
    <property type="match status" value="1"/>
</dbReference>
<dbReference type="Pfam" id="PF21313">
    <property type="entry name" value="EthR_C"/>
    <property type="match status" value="1"/>
</dbReference>
<dbReference type="InterPro" id="IPR001647">
    <property type="entry name" value="HTH_TetR"/>
</dbReference>
<evidence type="ECO:0000256" key="1">
    <source>
        <dbReference type="ARBA" id="ARBA00023015"/>
    </source>
</evidence>
<proteinExistence type="predicted"/>
<keyword evidence="2 4" id="KW-0238">DNA-binding</keyword>
<dbReference type="PANTHER" id="PTHR30055">
    <property type="entry name" value="HTH-TYPE TRANSCRIPTIONAL REGULATOR RUTR"/>
    <property type="match status" value="1"/>
</dbReference>
<evidence type="ECO:0000313" key="7">
    <source>
        <dbReference type="Proteomes" id="UP000230842"/>
    </source>
</evidence>
<sequence length="205" mass="22421">MEGKGWSTRVDVDRADSARRSELLAASRRVFERMGYGAATVADITREAGVSRATFYVYFASKQEVFTVLAEQVRDAFLDAQALADIPADDVERVFRTTIGAYLDVVVDHLALITVLDHQALEDAELNALWSDIQARAVDRMARYLTRVSDDGLAPLDLAARPRSIALMSGGQTESFAALVNAGTVSRDEAVEEMLAIVLRAIGLR</sequence>
<dbReference type="PANTHER" id="PTHR30055:SF234">
    <property type="entry name" value="HTH-TYPE TRANSCRIPTIONAL REGULATOR BETI"/>
    <property type="match status" value="1"/>
</dbReference>
<dbReference type="GO" id="GO:0003700">
    <property type="term" value="F:DNA-binding transcription factor activity"/>
    <property type="evidence" value="ECO:0007669"/>
    <property type="project" value="TreeGrafter"/>
</dbReference>
<organism evidence="6 7">
    <name type="scientific">Mumia flava</name>
    <dbReference type="NCBI Taxonomy" id="1348852"/>
    <lineage>
        <taxon>Bacteria</taxon>
        <taxon>Bacillati</taxon>
        <taxon>Actinomycetota</taxon>
        <taxon>Actinomycetes</taxon>
        <taxon>Propionibacteriales</taxon>
        <taxon>Nocardioidaceae</taxon>
        <taxon>Mumia</taxon>
    </lineage>
</organism>
<dbReference type="InterPro" id="IPR036271">
    <property type="entry name" value="Tet_transcr_reg_TetR-rel_C_sf"/>
</dbReference>
<evidence type="ECO:0000256" key="3">
    <source>
        <dbReference type="ARBA" id="ARBA00023163"/>
    </source>
</evidence>
<dbReference type="EMBL" id="PGEZ01000001">
    <property type="protein sequence ID" value="PJJ57424.1"/>
    <property type="molecule type" value="Genomic_DNA"/>
</dbReference>
<dbReference type="SUPFAM" id="SSF48498">
    <property type="entry name" value="Tetracyclin repressor-like, C-terminal domain"/>
    <property type="match status" value="1"/>
</dbReference>